<keyword evidence="1" id="KW-0479">Metal-binding</keyword>
<gene>
    <name evidence="4" type="ORF">GTA08_BOTSDO07735</name>
</gene>
<feature type="compositionally biased region" description="Low complexity" evidence="2">
    <location>
        <begin position="240"/>
        <end position="271"/>
    </location>
</feature>
<dbReference type="PROSITE" id="PS50157">
    <property type="entry name" value="ZINC_FINGER_C2H2_2"/>
    <property type="match status" value="1"/>
</dbReference>
<feature type="region of interest" description="Disordered" evidence="2">
    <location>
        <begin position="105"/>
        <end position="137"/>
    </location>
</feature>
<feature type="compositionally biased region" description="Low complexity" evidence="2">
    <location>
        <begin position="219"/>
        <end position="230"/>
    </location>
</feature>
<keyword evidence="5" id="KW-1185">Reference proteome</keyword>
<comment type="caution">
    <text evidence="4">The sequence shown here is derived from an EMBL/GenBank/DDBJ whole genome shotgun (WGS) entry which is preliminary data.</text>
</comment>
<dbReference type="EMBL" id="WWBZ02000051">
    <property type="protein sequence ID" value="KAF4304553.1"/>
    <property type="molecule type" value="Genomic_DNA"/>
</dbReference>
<organism evidence="4 5">
    <name type="scientific">Botryosphaeria dothidea</name>
    <dbReference type="NCBI Taxonomy" id="55169"/>
    <lineage>
        <taxon>Eukaryota</taxon>
        <taxon>Fungi</taxon>
        <taxon>Dikarya</taxon>
        <taxon>Ascomycota</taxon>
        <taxon>Pezizomycotina</taxon>
        <taxon>Dothideomycetes</taxon>
        <taxon>Dothideomycetes incertae sedis</taxon>
        <taxon>Botryosphaeriales</taxon>
        <taxon>Botryosphaeriaceae</taxon>
        <taxon>Botryosphaeria</taxon>
    </lineage>
</organism>
<dbReference type="OrthoDB" id="5399138at2759"/>
<dbReference type="PROSITE" id="PS00028">
    <property type="entry name" value="ZINC_FINGER_C2H2_1"/>
    <property type="match status" value="1"/>
</dbReference>
<dbReference type="GO" id="GO:0008270">
    <property type="term" value="F:zinc ion binding"/>
    <property type="evidence" value="ECO:0007669"/>
    <property type="project" value="UniProtKB-KW"/>
</dbReference>
<evidence type="ECO:0000313" key="4">
    <source>
        <dbReference type="EMBL" id="KAF4304553.1"/>
    </source>
</evidence>
<dbReference type="Proteomes" id="UP000572817">
    <property type="component" value="Unassembled WGS sequence"/>
</dbReference>
<evidence type="ECO:0000259" key="3">
    <source>
        <dbReference type="PROSITE" id="PS50157"/>
    </source>
</evidence>
<feature type="domain" description="C2H2-type" evidence="3">
    <location>
        <begin position="282"/>
        <end position="306"/>
    </location>
</feature>
<feature type="compositionally biased region" description="Polar residues" evidence="2">
    <location>
        <begin position="106"/>
        <end position="137"/>
    </location>
</feature>
<keyword evidence="1" id="KW-0862">Zinc</keyword>
<feature type="region of interest" description="Disordered" evidence="2">
    <location>
        <begin position="1"/>
        <end position="66"/>
    </location>
</feature>
<accession>A0A8H4IQW4</accession>
<evidence type="ECO:0000256" key="2">
    <source>
        <dbReference type="SAM" id="MobiDB-lite"/>
    </source>
</evidence>
<reference evidence="4" key="1">
    <citation type="submission" date="2020-04" db="EMBL/GenBank/DDBJ databases">
        <title>Genome Assembly and Annotation of Botryosphaeria dothidea sdau 11-99, a Latent Pathogen of Apple Fruit Ring Rot in China.</title>
        <authorList>
            <person name="Yu C."/>
            <person name="Diao Y."/>
            <person name="Lu Q."/>
            <person name="Zhao J."/>
            <person name="Cui S."/>
            <person name="Peng C."/>
            <person name="He B."/>
            <person name="Liu H."/>
        </authorList>
    </citation>
    <scope>NUCLEOTIDE SEQUENCE [LARGE SCALE GENOMIC DNA]</scope>
    <source>
        <strain evidence="4">Sdau11-99</strain>
    </source>
</reference>
<name>A0A8H4IQW4_9PEZI</name>
<keyword evidence="1" id="KW-0863">Zinc-finger</keyword>
<sequence>MEQFNSPLQPRDYRTGYPFVSRLGRSQPRDQPDLLGAYASTSRHTGHGQLSAPSMPSLGDEDDDTLELGHFGCRGLDFSFLDELEPGTPPVSSISFRSIPGLSAPPVQSYNNTTQPISTTKPLDSAENPSSFQNTSPSYFHSPHNAISIDEKAADLCYRWLIHFSPCWPEEKDFEAFERLTGESVTRIKNWFGQRLSQPLHPIQQSTANHHLALPSPPASTASISRTSSSQGIALPTRRPSSSTLELPSPSSPATSPFRPQPRRCTPTTTRADLAHEPARPFQCTRACGRSFPRKGEWAKHELKNHPQRVWLCLHGAVVVVHNHHHHHHHHHPSSHPLHPPSCAYCPHPNPSSAHLVAAHWSDGDERWCARQFGRKDHLAVHLRAVHDVDAQEAGWYAEAGRLEVGEELGGWERWCGFCRRTGCWRGWRERVDHLGRHFKREGRGMEGWGEWPGEGEGVG</sequence>
<proteinExistence type="predicted"/>
<evidence type="ECO:0000313" key="5">
    <source>
        <dbReference type="Proteomes" id="UP000572817"/>
    </source>
</evidence>
<dbReference type="AlphaFoldDB" id="A0A8H4IQW4"/>
<dbReference type="InterPro" id="IPR013087">
    <property type="entry name" value="Znf_C2H2_type"/>
</dbReference>
<protein>
    <recommendedName>
        <fullName evidence="3">C2H2-type domain-containing protein</fullName>
    </recommendedName>
</protein>
<evidence type="ECO:0000256" key="1">
    <source>
        <dbReference type="PROSITE-ProRule" id="PRU00042"/>
    </source>
</evidence>
<feature type="region of interest" description="Disordered" evidence="2">
    <location>
        <begin position="210"/>
        <end position="277"/>
    </location>
</feature>